<dbReference type="PANTHER" id="PTHR33376:SF5">
    <property type="entry name" value="EXTRACYTOPLASMIC SOLUTE RECEPTOR PROTEIN"/>
    <property type="match status" value="1"/>
</dbReference>
<protein>
    <submittedName>
        <fullName evidence="3">TRAP transporter substrate-binding protein DctP</fullName>
    </submittedName>
</protein>
<sequence length="331" mass="36829">MMMLLLSLLLLSPFSQANTTLKIATLAPDGTSWMKEMRAAAKQIQQQTEGRVRIRFYPGGVMGNDNSVLRKIRVGQLHGGAVTGGGLSAIYRDAQLYTLPFQFRNLQEVDAVRQVMDPLIIAGLKNEGYVSFGLSEGGFAYLLSNRPVKSTKNMKDLKIWIPEGDEINANMFQALGISPVPLPLTDVLTGLQTGLIDTIASAPVGAIALQWHTRVNYLTQVPLAYLYATLVLTEKAFNKLQKSDQSIIREILGATFDKIDRQNRMDNEKALAALQKQGIEFVNPSADQQQAWEHHANTTLRKLSEEKLFSKSMFSRMQTLVQQYRKVAAAR</sequence>
<dbReference type="Pfam" id="PF03480">
    <property type="entry name" value="DctP"/>
    <property type="match status" value="1"/>
</dbReference>
<dbReference type="AlphaFoldDB" id="A0A944QUG7"/>
<evidence type="ECO:0000313" key="3">
    <source>
        <dbReference type="EMBL" id="MBT2988924.1"/>
    </source>
</evidence>
<proteinExistence type="predicted"/>
<dbReference type="EMBL" id="JAHHGM010000006">
    <property type="protein sequence ID" value="MBT2988924.1"/>
    <property type="molecule type" value="Genomic_DNA"/>
</dbReference>
<comment type="caution">
    <text evidence="3">The sequence shown here is derived from an EMBL/GenBank/DDBJ whole genome shotgun (WGS) entry which is preliminary data.</text>
</comment>
<dbReference type="NCBIfam" id="NF037995">
    <property type="entry name" value="TRAP_S1"/>
    <property type="match status" value="1"/>
</dbReference>
<name>A0A944QUG7_9GAMM</name>
<dbReference type="CDD" id="cd13670">
    <property type="entry name" value="PBP2_TRAP_Tp0957_like"/>
    <property type="match status" value="1"/>
</dbReference>
<accession>A0A944QUG7</accession>
<feature type="chain" id="PRO_5036960353" evidence="2">
    <location>
        <begin position="18"/>
        <end position="331"/>
    </location>
</feature>
<dbReference type="InterPro" id="IPR038404">
    <property type="entry name" value="TRAP_DctP_sf"/>
</dbReference>
<dbReference type="InterPro" id="IPR018389">
    <property type="entry name" value="DctP_fam"/>
</dbReference>
<gene>
    <name evidence="3" type="primary">dctP</name>
    <name evidence="3" type="ORF">KME65_08150</name>
</gene>
<feature type="signal peptide" evidence="2">
    <location>
        <begin position="1"/>
        <end position="17"/>
    </location>
</feature>
<organism evidence="3 4">
    <name type="scientific">Candidatus Thiodiazotropha taylori</name>
    <dbReference type="NCBI Taxonomy" id="2792791"/>
    <lineage>
        <taxon>Bacteria</taxon>
        <taxon>Pseudomonadati</taxon>
        <taxon>Pseudomonadota</taxon>
        <taxon>Gammaproteobacteria</taxon>
        <taxon>Chromatiales</taxon>
        <taxon>Sedimenticolaceae</taxon>
        <taxon>Candidatus Thiodiazotropha</taxon>
    </lineage>
</organism>
<keyword evidence="1 2" id="KW-0732">Signal</keyword>
<dbReference type="GO" id="GO:0055085">
    <property type="term" value="P:transmembrane transport"/>
    <property type="evidence" value="ECO:0007669"/>
    <property type="project" value="InterPro"/>
</dbReference>
<evidence type="ECO:0000313" key="4">
    <source>
        <dbReference type="Proteomes" id="UP000770889"/>
    </source>
</evidence>
<evidence type="ECO:0000256" key="1">
    <source>
        <dbReference type="ARBA" id="ARBA00022729"/>
    </source>
</evidence>
<dbReference type="Proteomes" id="UP000770889">
    <property type="component" value="Unassembled WGS sequence"/>
</dbReference>
<reference evidence="3 4" key="1">
    <citation type="submission" date="2021-05" db="EMBL/GenBank/DDBJ databases">
        <title>Genetic and Functional Diversity in Clade A Lucinid endosymbionts from the Bahamas.</title>
        <authorList>
            <person name="Giani N.M."/>
            <person name="Engel A.S."/>
            <person name="Campbell B.J."/>
        </authorList>
    </citation>
    <scope>NUCLEOTIDE SEQUENCE [LARGE SCALE GENOMIC DNA]</scope>
    <source>
        <strain evidence="3">LUC16012Gg_MoonRockCtena</strain>
    </source>
</reference>
<evidence type="ECO:0000256" key="2">
    <source>
        <dbReference type="SAM" id="SignalP"/>
    </source>
</evidence>
<dbReference type="Gene3D" id="3.40.190.170">
    <property type="entry name" value="Bacterial extracellular solute-binding protein, family 7"/>
    <property type="match status" value="1"/>
</dbReference>
<dbReference type="PANTHER" id="PTHR33376">
    <property type="match status" value="1"/>
</dbReference>